<feature type="domain" description="Glycosyl transferase family 1" evidence="2">
    <location>
        <begin position="223"/>
        <end position="371"/>
    </location>
</feature>
<evidence type="ECO:0000313" key="3">
    <source>
        <dbReference type="EMBL" id="MDY3561546.1"/>
    </source>
</evidence>
<dbReference type="Proteomes" id="UP001272242">
    <property type="component" value="Unassembled WGS sequence"/>
</dbReference>
<comment type="caution">
    <text evidence="3">The sequence shown here is derived from an EMBL/GenBank/DDBJ whole genome shotgun (WGS) entry which is preliminary data.</text>
</comment>
<sequence>MSKVALVVQRSHPTIVGGSEALAWVYAELLRERFAVEILTSTALDYVTWRSELPEGAETRGGVTVRRFAAARERTDYWHRLNARLARDYKAATVPGAPRQLDGPWTLPMQEEYIRRQGPDCPGLYRHLEAHAREYQALLFVTYLYPTSYFGLAHAPADRSWLVPTLHDEPTAYLSAYRHMARRVRGALWLTAPERAIGHALWGEIPGRLVAMPVVTAPAAPASGAPYLLYCGRIDEAKGCRDLLEMFERFRLKHPNRLRLVLVGAEHMTGVRGRPGVEYRGVVSDADKFALMAGATAVVMPSAYESFSLATLEALAQRTPVLVNEACAVLADHARVSGGGLAYRGAESFVAGLEQILAEPDPRRRWGDPGRDYVLARYHPDRVRDALVDELAGTDESRRAG</sequence>
<gene>
    <name evidence="3" type="ORF">R5W23_002824</name>
</gene>
<dbReference type="CDD" id="cd03801">
    <property type="entry name" value="GT4_PimA-like"/>
    <property type="match status" value="1"/>
</dbReference>
<dbReference type="PANTHER" id="PTHR46401">
    <property type="entry name" value="GLYCOSYLTRANSFERASE WBBK-RELATED"/>
    <property type="match status" value="1"/>
</dbReference>
<dbReference type="PANTHER" id="PTHR46401:SF2">
    <property type="entry name" value="GLYCOSYLTRANSFERASE WBBK-RELATED"/>
    <property type="match status" value="1"/>
</dbReference>
<dbReference type="Pfam" id="PF00534">
    <property type="entry name" value="Glycos_transf_1"/>
    <property type="match status" value="1"/>
</dbReference>
<accession>A0ABU5F1T3</accession>
<evidence type="ECO:0000259" key="2">
    <source>
        <dbReference type="Pfam" id="PF00534"/>
    </source>
</evidence>
<dbReference type="SUPFAM" id="SSF53756">
    <property type="entry name" value="UDP-Glycosyltransferase/glycogen phosphorylase"/>
    <property type="match status" value="1"/>
</dbReference>
<dbReference type="EMBL" id="JAXBLV010000196">
    <property type="protein sequence ID" value="MDY3561546.1"/>
    <property type="molecule type" value="Genomic_DNA"/>
</dbReference>
<protein>
    <submittedName>
        <fullName evidence="3">Glycosyltransferase family 4 protein</fullName>
    </submittedName>
</protein>
<dbReference type="InterPro" id="IPR001296">
    <property type="entry name" value="Glyco_trans_1"/>
</dbReference>
<evidence type="ECO:0000313" key="4">
    <source>
        <dbReference type="Proteomes" id="UP001272242"/>
    </source>
</evidence>
<reference evidence="4" key="1">
    <citation type="journal article" date="2023" name="Mar. Drugs">
        <title>Gemmata algarum, a Novel Planctomycete Isolated from an Algal Mat, Displays Antimicrobial Activity.</title>
        <authorList>
            <person name="Kumar G."/>
            <person name="Kallscheuer N."/>
            <person name="Kashif M."/>
            <person name="Ahamad S."/>
            <person name="Jagadeeshwari U."/>
            <person name="Pannikurungottu S."/>
            <person name="Haufschild T."/>
            <person name="Kabuu M."/>
            <person name="Sasikala C."/>
            <person name="Jogler C."/>
            <person name="Ramana C."/>
        </authorList>
    </citation>
    <scope>NUCLEOTIDE SEQUENCE [LARGE SCALE GENOMIC DNA]</scope>
    <source>
        <strain evidence="4">JC673</strain>
    </source>
</reference>
<dbReference type="Gene3D" id="3.40.50.2000">
    <property type="entry name" value="Glycogen Phosphorylase B"/>
    <property type="match status" value="1"/>
</dbReference>
<keyword evidence="1" id="KW-0808">Transferase</keyword>
<organism evidence="3 4">
    <name type="scientific">Gemmata algarum</name>
    <dbReference type="NCBI Taxonomy" id="2975278"/>
    <lineage>
        <taxon>Bacteria</taxon>
        <taxon>Pseudomonadati</taxon>
        <taxon>Planctomycetota</taxon>
        <taxon>Planctomycetia</taxon>
        <taxon>Gemmatales</taxon>
        <taxon>Gemmataceae</taxon>
        <taxon>Gemmata</taxon>
    </lineage>
</organism>
<name>A0ABU5F1T3_9BACT</name>
<evidence type="ECO:0000256" key="1">
    <source>
        <dbReference type="ARBA" id="ARBA00022679"/>
    </source>
</evidence>
<keyword evidence="4" id="KW-1185">Reference proteome</keyword>
<dbReference type="RefSeq" id="WP_320687941.1">
    <property type="nucleotide sequence ID" value="NZ_JAXBLV010000196.1"/>
</dbReference>
<proteinExistence type="predicted"/>